<keyword evidence="2" id="KW-1185">Reference proteome</keyword>
<proteinExistence type="predicted"/>
<reference evidence="1" key="1">
    <citation type="submission" date="2021-03" db="EMBL/GenBank/DDBJ databases">
        <authorList>
            <consortium name="DOE Joint Genome Institute"/>
            <person name="Ahrendt S."/>
            <person name="Looney B.P."/>
            <person name="Miyauchi S."/>
            <person name="Morin E."/>
            <person name="Drula E."/>
            <person name="Courty P.E."/>
            <person name="Chicoki N."/>
            <person name="Fauchery L."/>
            <person name="Kohler A."/>
            <person name="Kuo A."/>
            <person name="Labutti K."/>
            <person name="Pangilinan J."/>
            <person name="Lipzen A."/>
            <person name="Riley R."/>
            <person name="Andreopoulos W."/>
            <person name="He G."/>
            <person name="Johnson J."/>
            <person name="Barry K.W."/>
            <person name="Grigoriev I.V."/>
            <person name="Nagy L."/>
            <person name="Hibbett D."/>
            <person name="Henrissat B."/>
            <person name="Matheny P.B."/>
            <person name="Labbe J."/>
            <person name="Martin F."/>
        </authorList>
    </citation>
    <scope>NUCLEOTIDE SEQUENCE</scope>
    <source>
        <strain evidence="1">HHB10654</strain>
    </source>
</reference>
<reference evidence="1" key="2">
    <citation type="journal article" date="2022" name="New Phytol.">
        <title>Evolutionary transition to the ectomycorrhizal habit in the genomes of a hyperdiverse lineage of mushroom-forming fungi.</title>
        <authorList>
            <person name="Looney B."/>
            <person name="Miyauchi S."/>
            <person name="Morin E."/>
            <person name="Drula E."/>
            <person name="Courty P.E."/>
            <person name="Kohler A."/>
            <person name="Kuo A."/>
            <person name="LaButti K."/>
            <person name="Pangilinan J."/>
            <person name="Lipzen A."/>
            <person name="Riley R."/>
            <person name="Andreopoulos W."/>
            <person name="He G."/>
            <person name="Johnson J."/>
            <person name="Nolan M."/>
            <person name="Tritt A."/>
            <person name="Barry K.W."/>
            <person name="Grigoriev I.V."/>
            <person name="Nagy L.G."/>
            <person name="Hibbett D."/>
            <person name="Henrissat B."/>
            <person name="Matheny P.B."/>
            <person name="Labbe J."/>
            <person name="Martin F.M."/>
        </authorList>
    </citation>
    <scope>NUCLEOTIDE SEQUENCE</scope>
    <source>
        <strain evidence="1">HHB10654</strain>
    </source>
</reference>
<comment type="caution">
    <text evidence="1">The sequence shown here is derived from an EMBL/GenBank/DDBJ whole genome shotgun (WGS) entry which is preliminary data.</text>
</comment>
<dbReference type="Proteomes" id="UP000814140">
    <property type="component" value="Unassembled WGS sequence"/>
</dbReference>
<gene>
    <name evidence="1" type="ORF">BV25DRAFT_1994498</name>
</gene>
<sequence length="3316" mass="368467">MIDYYLLAATIAIIIVLLLYLFFWNKLIGYVIGTAFRVAYWNKGGESTWVHIGSIHFALLAGRILFKDVRYHSASQTIKIVKGQVSWRYWIRAPTLEEDLQARATGEDVDARRGLRPSSCRIHASVEGFEWFLYNRTTAFDNIVSQMQEKEPASEGRGHGTEHPATSLRNIFSKSSAAVETDPQYPPPSQSRIIPVKTPDFLRAFIERLRKQLPNLDPKSLLPVSFEGVKGAIVCGNMSTPSVLVAEFSRAEGIFGTVPSKCSLDLYKQLLNIKFQNASISMNENEQYADSMSSTGERLREQIRLAHSFSLRSFQYLAYSAFAKLWRPAKLARAMNSLRDAAKANRQPTTTLASSFRNRRKRARSIDQETPPGADFSLLEYAIDRKILEAPVLELSYYLDAVGVVPTEEQADGVHSCSFGNGGTPPEWGLDLVVHGGFFRYGPWADRQRAELQRAFFPPAYQDLKPSPRVSPGDNRIWTAMRVFVELRGGTTLQIPFREASKNWMWDGIVKLTRPRKREGASLSVKAGDDSTISYLMPMVADRSGYHPLVEVHLDTVTVSSSLNDIRLLTAESCRVQGNLHSPLKWNEHREWGFNISLRQPVLYLLRDHINMLTDLGKDWSTGPPSNYYTWVPMRYVVDLDFRNYEINTYVNDHNIIDKPLIRDENALLTIRGPLLRNKNVIPSDKYRPMSTTVPFFLEVPNVTISLTLPKWSTHRLQALEPITKVATIGSLRLDGSYLYFADVREANVEQLRLNFTADDVIFKCLAWSIRHFMILRDNYFGSFTHFSTLREYLEKRRTGSVGDPIELSYRRGHSNVLQVELQLTINRGLIILPAGLPGYETYLPLPGQPPEDVDLGGCAVLALPELDVQLRTHDYGMEMSLNVGTLYGSAMTKSTERSLFEHPEWIPSGEVLLLERIDIVANRLFGPQPQTATYVCIWEISIGDIKSAVSSAELRTLMTAFDVFMLNYRDPLNSPAVEYAVPADPDVTFLKITIGSIDLTWSAAPVAVQTRMPGGLRMEMNDMAGNNHRKVTSIQLPEVIVKVLSTHPSRGHWIEVAEVVFDLAVDIYSCPPGWQDSAIAQAAFLAVQDAPTRRLAAVINHAQTGRKRPHGGSGLYMPVLRLPRPLRRRQPSFSEVKVELGPDTQLNGDLTKPMPFSHRHPYNSDSEGDTYAETDRDLRLAKSRPTSMNPEFRVDSESMSSGDESDNADLTDDTGTDSDWSDDESRASKQPLSNPYSKFSRHYIFHASRRPSSWAGSPMILARDRRPIVDPPINHRKGPLDTEGRGAFSQWHAEPCDDEHDSTTVRVQNRSVSVWLTPVLPSAMVQVLEEHSKASIGSEQRIDILLSNRIKTLVATSDTIRDLIFSVQLSSLHIRAVQLVASVSPQGGPGVLQDGEATCSADEVTTIDLRLHDFSFRGQTTQRNKRPANSFAASIGRLCLALSTYGSASKNGRLQGSHTVMDVALTRPEFSLTPKRVDVSNGSLEMSLEHVAVEYALSVVSAYMGPTLQALQDRRRLREHELSVARVRIHQILVWSQEHSVVDPLSTIQPSYLIQTGRPHDLRTNAGNKVLVYLRSCLRFLEPEQHQAVRELQLGDRPEVSRETIIELLESQLTGLVTEGDFSTLVDTDLLSELYAAPDQKHATVEKLYDTSIEAINISSQNIKLSILDPSHATASDVTIGPISVVAGLRKSELLPPVPTKHAKDITSHRDKVRPKFEHLMLAITLDSIEVFILPHLLYFAERILLLRRRVGGLPTSTPDHTSRPSSRILPAMDAVYCDLTVSLNHLRLQAAAEKLVLVLDISRLAFVSSLYLRLFANPQGRFDMSANSSLIVDAMSLEARSSANRSAPSSQDALAVITIRNAKANGVVRQELALSSTVRAVLVMDDLRLSVPRSAIRLSRFIEEWRADFLPGIEKTLQTLLTEVRPEPKARSSPAPAQPRLPTIHLQLSLVSFGIFLHVMPGTWLSWESFNIVTYLRLGLTNSRKLSPSFGLRLSSQRISIMSMSSDGIDASPTERLKLDLPSLTVTGRYENHGVHALASVGLFRAIVKPSYWDTLLSVQQKFGQDFNDLLHFLADARRKRPVKAKQQDVGPSKFTLHGGLVKVKGFRIGLEGHSSTVFLECQDINGGYKIEDGKIWHLNVTGLALSLAPRAYASARTAVFNGNHRSAFVIIDFKAKVRHRSNGEKDVQVVVQKTHAVLQPSSIGEIGDFIDHLQAEVLIRQEERARELAAFKEKTRNVMKTFEVKSKETNADAHFSALSGYATTLTIKNIGAAFPLSLDGNLTLPQGVHQHPAVPAFLFSIKSLVFGAERSGTGQFTMQGFSFQFVNRFKQSTPSDFSGENHQTRNRLIYPEMTAQLRSERSLTSRRIRVGANVSGFILDLDSSIPDHVFSLIDVYRRGKERVDRLTANLPRSAMAQDLKPKLEAIAAEKQDKALPTSSILLSLVFLSGQVRMHSGAALPRSSSLHDIKDARMPVSVAESFNLPVVSVWGEYRATPTSKKLSGSQDAEPSSLMFKSTVHSSENTLRPSLLPFLAELVNHVEVRMRKISWQSSDTTTSSARELMSSVPAELYSAGGTGPASSLQITFALRIDSSKLQLTCQPDVNVIAGIHWDSGGFVVNIASGARQVSFLGNVGGLTIGLKHGFLSEDCVRLDARNLNFSASFAKGDDALKGTTSIVSIVVDTEISGGVRFSRLQDVLCFKAVWLDRIPVFSGHSSATPIKPPVTTSPSPGGTTAKQDLTTAILVRVRRIGLNVDLGQSISSVSLDMDNVVLRSKLEQTCSELSLSIADVRILATGNVSGHGHIPDFSFKTVQRKDFASQTEDILAHPRMLDMSLTSGTLDLTLESDYQKILHLWAEPLSIAVVDDWAQMSPQIPVLERLLRLSFIVVGTEVLAIATVGTMPKLVSYATKFKANLEAQREGAARESKAFRIAQTPKPDNPLSAFANAMLQSARTRLKEKEDGFSFVVQQQMNFSLRFLRLVVFPRTMTDVEMAHFVARDLRANLDRIVESDTLPAKRKLQLAFSSMSTSRFSQLNHATVKADDVLSDSRPWFEAIRKGAAESTIFELPAMDMFMESEEVDDGQTKTINYSFVSKFAREDGAKEHPVKDQDDIYITLNVSLYSWLTLLRKNLAREMDQVQGPGDWRQSMPPASGASSPRKKSIVEPQAPDLSGRDGVVSPTLRPRVTTVSNDTRSSPPSSSQIHKKTGSLSSGVVRALAPPIEFKTSPPAAAPPATTSGIVYVPLHRRIERLNMRQLGEATPDVMHPFFMKKAGFSLEDSLPQYVHEYATMPIEEITQALLRLYSKQLSSSGQI</sequence>
<accession>A0ACB8SPD0</accession>
<evidence type="ECO:0000313" key="2">
    <source>
        <dbReference type="Proteomes" id="UP000814140"/>
    </source>
</evidence>
<evidence type="ECO:0000313" key="1">
    <source>
        <dbReference type="EMBL" id="KAI0058067.1"/>
    </source>
</evidence>
<organism evidence="1 2">
    <name type="scientific">Artomyces pyxidatus</name>
    <dbReference type="NCBI Taxonomy" id="48021"/>
    <lineage>
        <taxon>Eukaryota</taxon>
        <taxon>Fungi</taxon>
        <taxon>Dikarya</taxon>
        <taxon>Basidiomycota</taxon>
        <taxon>Agaricomycotina</taxon>
        <taxon>Agaricomycetes</taxon>
        <taxon>Russulales</taxon>
        <taxon>Auriscalpiaceae</taxon>
        <taxon>Artomyces</taxon>
    </lineage>
</organism>
<name>A0ACB8SPD0_9AGAM</name>
<protein>
    <submittedName>
        <fullName evidence="1">Uncharacterized protein</fullName>
    </submittedName>
</protein>
<dbReference type="EMBL" id="MU277239">
    <property type="protein sequence ID" value="KAI0058067.1"/>
    <property type="molecule type" value="Genomic_DNA"/>
</dbReference>